<dbReference type="Proteomes" id="UP000679126">
    <property type="component" value="Unassembled WGS sequence"/>
</dbReference>
<feature type="transmembrane region" description="Helical" evidence="1">
    <location>
        <begin position="77"/>
        <end position="98"/>
    </location>
</feature>
<name>A0ABS3YDH9_9BACT</name>
<keyword evidence="1" id="KW-1133">Transmembrane helix</keyword>
<reference evidence="5" key="1">
    <citation type="submission" date="2021-03" db="EMBL/GenBank/DDBJ databases">
        <title>Assistant Professor.</title>
        <authorList>
            <person name="Huq M.A."/>
        </authorList>
    </citation>
    <scope>NUCLEOTIDE SEQUENCE [LARGE SCALE GENOMIC DNA]</scope>
    <source>
        <strain evidence="5">MAH-28</strain>
    </source>
</reference>
<dbReference type="EMBL" id="JAGHKP010000001">
    <property type="protein sequence ID" value="MBO9152169.1"/>
    <property type="molecule type" value="Genomic_DNA"/>
</dbReference>
<keyword evidence="5" id="KW-1185">Reference proteome</keyword>
<organism evidence="4 5">
    <name type="scientific">Chitinophaga chungangae</name>
    <dbReference type="NCBI Taxonomy" id="2821488"/>
    <lineage>
        <taxon>Bacteria</taxon>
        <taxon>Pseudomonadati</taxon>
        <taxon>Bacteroidota</taxon>
        <taxon>Chitinophagia</taxon>
        <taxon>Chitinophagales</taxon>
        <taxon>Chitinophagaceae</taxon>
        <taxon>Chitinophaga</taxon>
    </lineage>
</organism>
<proteinExistence type="predicted"/>
<sequence length="333" mass="37315">MEAHALYELLEKYRQGACSPEELERLERWYASLGKDRPDHLLEEGSETARLLTEQKLQELHTAVGREQRVVPFRKRALRWAAVLAGLIALAGGAAYYFKPTSRQSQLAKEYRIPAAHVRHITLPDSSLVILRAGSRLEYPEVFNGGTREVTLVGEAYFDIRRDTSKTFVIHSGRLRTTVLGTAFNIKAYEGASEITVSVTRGKVKVETEHEGKLLAVLMPDQQVVYNNLEAAAIRQPVIADSAIQWVRKDMVFENLPFATVTQAIAARYHINIRFENEELASCPIRASFNGTESLETILSVVCDIRNASYIIEDENNILITGEGCQPTNNTAK</sequence>
<feature type="domain" description="Protein FecR C-terminal" evidence="3">
    <location>
        <begin position="251"/>
        <end position="317"/>
    </location>
</feature>
<accession>A0ABS3YDH9</accession>
<dbReference type="PIRSF" id="PIRSF018266">
    <property type="entry name" value="FecR"/>
    <property type="match status" value="1"/>
</dbReference>
<evidence type="ECO:0000259" key="3">
    <source>
        <dbReference type="Pfam" id="PF16344"/>
    </source>
</evidence>
<feature type="domain" description="FecR protein" evidence="2">
    <location>
        <begin position="111"/>
        <end position="205"/>
    </location>
</feature>
<evidence type="ECO:0000313" key="4">
    <source>
        <dbReference type="EMBL" id="MBO9152169.1"/>
    </source>
</evidence>
<dbReference type="RefSeq" id="WP_209145067.1">
    <property type="nucleotide sequence ID" value="NZ_JAGHKP010000001.1"/>
</dbReference>
<evidence type="ECO:0000256" key="1">
    <source>
        <dbReference type="SAM" id="Phobius"/>
    </source>
</evidence>
<dbReference type="Pfam" id="PF16344">
    <property type="entry name" value="FecR_C"/>
    <property type="match status" value="1"/>
</dbReference>
<dbReference type="PANTHER" id="PTHR30273:SF2">
    <property type="entry name" value="PROTEIN FECR"/>
    <property type="match status" value="1"/>
</dbReference>
<dbReference type="Gene3D" id="2.60.120.1440">
    <property type="match status" value="1"/>
</dbReference>
<dbReference type="InterPro" id="IPR006860">
    <property type="entry name" value="FecR"/>
</dbReference>
<comment type="caution">
    <text evidence="4">The sequence shown here is derived from an EMBL/GenBank/DDBJ whole genome shotgun (WGS) entry which is preliminary data.</text>
</comment>
<keyword evidence="1" id="KW-0812">Transmembrane</keyword>
<protein>
    <submittedName>
        <fullName evidence="4">FecR domain-containing protein</fullName>
    </submittedName>
</protein>
<dbReference type="Pfam" id="PF04773">
    <property type="entry name" value="FecR"/>
    <property type="match status" value="1"/>
</dbReference>
<dbReference type="InterPro" id="IPR032508">
    <property type="entry name" value="FecR_C"/>
</dbReference>
<dbReference type="InterPro" id="IPR012373">
    <property type="entry name" value="Ferrdict_sens_TM"/>
</dbReference>
<dbReference type="PANTHER" id="PTHR30273">
    <property type="entry name" value="PERIPLASMIC SIGNAL SENSOR AND SIGMA FACTOR ACTIVATOR FECR-RELATED"/>
    <property type="match status" value="1"/>
</dbReference>
<evidence type="ECO:0000313" key="5">
    <source>
        <dbReference type="Proteomes" id="UP000679126"/>
    </source>
</evidence>
<gene>
    <name evidence="4" type="ORF">J7I43_08100</name>
</gene>
<evidence type="ECO:0000259" key="2">
    <source>
        <dbReference type="Pfam" id="PF04773"/>
    </source>
</evidence>
<keyword evidence="1" id="KW-0472">Membrane</keyword>
<dbReference type="Gene3D" id="3.55.50.30">
    <property type="match status" value="1"/>
</dbReference>